<name>A0ABP8BGW6_9SPHI</name>
<keyword evidence="2" id="KW-1185">Reference proteome</keyword>
<comment type="caution">
    <text evidence="1">The sequence shown here is derived from an EMBL/GenBank/DDBJ whole genome shotgun (WGS) entry which is preliminary data.</text>
</comment>
<gene>
    <name evidence="1" type="ORF">GCM10022289_26590</name>
</gene>
<dbReference type="RefSeq" id="WP_344851951.1">
    <property type="nucleotide sequence ID" value="NZ_BAABBY010000006.1"/>
</dbReference>
<dbReference type="Proteomes" id="UP001501772">
    <property type="component" value="Unassembled WGS sequence"/>
</dbReference>
<evidence type="ECO:0000313" key="1">
    <source>
        <dbReference type="EMBL" id="GAA4206100.1"/>
    </source>
</evidence>
<evidence type="ECO:0000313" key="2">
    <source>
        <dbReference type="Proteomes" id="UP001501772"/>
    </source>
</evidence>
<sequence length="98" mass="11197">MENHHKINLRPFSMQVQQGNLTETISIQFENGVFEIVHEGRVLGALRPPGEDWQLLPYEQLSEEIALFEIDLQPQQGGPELHAALINEIIGEIENRLK</sequence>
<reference evidence="2" key="1">
    <citation type="journal article" date="2019" name="Int. J. Syst. Evol. Microbiol.">
        <title>The Global Catalogue of Microorganisms (GCM) 10K type strain sequencing project: providing services to taxonomists for standard genome sequencing and annotation.</title>
        <authorList>
            <consortium name="The Broad Institute Genomics Platform"/>
            <consortium name="The Broad Institute Genome Sequencing Center for Infectious Disease"/>
            <person name="Wu L."/>
            <person name="Ma J."/>
        </authorList>
    </citation>
    <scope>NUCLEOTIDE SEQUENCE [LARGE SCALE GENOMIC DNA]</scope>
    <source>
        <strain evidence="2">JCM 17626</strain>
    </source>
</reference>
<proteinExistence type="predicted"/>
<protein>
    <submittedName>
        <fullName evidence="1">Uncharacterized protein</fullName>
    </submittedName>
</protein>
<organism evidence="1 2">
    <name type="scientific">Pedobacter jeongneungensis</name>
    <dbReference type="NCBI Taxonomy" id="947309"/>
    <lineage>
        <taxon>Bacteria</taxon>
        <taxon>Pseudomonadati</taxon>
        <taxon>Bacteroidota</taxon>
        <taxon>Sphingobacteriia</taxon>
        <taxon>Sphingobacteriales</taxon>
        <taxon>Sphingobacteriaceae</taxon>
        <taxon>Pedobacter</taxon>
    </lineage>
</organism>
<dbReference type="EMBL" id="BAABBY010000006">
    <property type="protein sequence ID" value="GAA4206100.1"/>
    <property type="molecule type" value="Genomic_DNA"/>
</dbReference>
<accession>A0ABP8BGW6</accession>